<sequence length="327" mass="36253">MLEFDSKIQFKKKENDVLTLGEILIDMISVDYDDNFECDTYQRYFGGSPANIAINVKNLGINSAVSSAVGNDGFGNFLINSLLKNGVDIESVQNVNYATSLVMVTKSKSTPTPIFYRSADYHLQYTTKLEKTLLKSRIIHFSCWPISREPARSTIEKVIEVAKVNQVLVGFDPNFHPMIWSEGEDGIDYVKAIIKNVDVVKPSEDDAERLFGKDTPENQLKKFLQLGANLVILTLGKNGAIVSNGKETIRFNTLAKEVVDTTGAGDAFWSGFYTGLIKGHTIRESLALGFGVSAFKLKYTGAVINLPKIERIKTIYNLQEGLEKNGS</sequence>
<dbReference type="PANTHER" id="PTHR43085">
    <property type="entry name" value="HEXOKINASE FAMILY MEMBER"/>
    <property type="match status" value="1"/>
</dbReference>
<evidence type="ECO:0000256" key="2">
    <source>
        <dbReference type="ARBA" id="ARBA00022679"/>
    </source>
</evidence>
<dbReference type="PRINTS" id="PR00990">
    <property type="entry name" value="RIBOKINASE"/>
</dbReference>
<protein>
    <submittedName>
        <fullName evidence="5">Carbohydrate kinase</fullName>
    </submittedName>
</protein>
<dbReference type="GO" id="GO:0008865">
    <property type="term" value="F:fructokinase activity"/>
    <property type="evidence" value="ECO:0007669"/>
    <property type="project" value="UniProtKB-ARBA"/>
</dbReference>
<dbReference type="Gene3D" id="3.40.1190.30">
    <property type="match status" value="1"/>
</dbReference>
<keyword evidence="2" id="KW-0808">Transferase</keyword>
<evidence type="ECO:0000313" key="5">
    <source>
        <dbReference type="EMBL" id="MDC3421531.1"/>
    </source>
</evidence>
<dbReference type="Proteomes" id="UP001145072">
    <property type="component" value="Unassembled WGS sequence"/>
</dbReference>
<dbReference type="Gene3D" id="6.10.140.490">
    <property type="match status" value="1"/>
</dbReference>
<dbReference type="Gene3D" id="3.40.1620.20">
    <property type="match status" value="1"/>
</dbReference>
<dbReference type="EMBL" id="JAMQJZ010000011">
    <property type="protein sequence ID" value="MDC3421531.1"/>
    <property type="molecule type" value="Genomic_DNA"/>
</dbReference>
<organism evidence="5 6">
    <name type="scientific">Aquibacillus koreensis</name>
    <dbReference type="NCBI Taxonomy" id="279446"/>
    <lineage>
        <taxon>Bacteria</taxon>
        <taxon>Bacillati</taxon>
        <taxon>Bacillota</taxon>
        <taxon>Bacilli</taxon>
        <taxon>Bacillales</taxon>
        <taxon>Bacillaceae</taxon>
        <taxon>Aquibacillus</taxon>
    </lineage>
</organism>
<comment type="similarity">
    <text evidence="1">Belongs to the carbohydrate kinase PfkB family.</text>
</comment>
<dbReference type="RefSeq" id="WP_259870130.1">
    <property type="nucleotide sequence ID" value="NZ_JAMQJZ010000011.1"/>
</dbReference>
<evidence type="ECO:0000256" key="1">
    <source>
        <dbReference type="ARBA" id="ARBA00010688"/>
    </source>
</evidence>
<dbReference type="CDD" id="cd01167">
    <property type="entry name" value="bac_FRK"/>
    <property type="match status" value="1"/>
</dbReference>
<evidence type="ECO:0000256" key="3">
    <source>
        <dbReference type="ARBA" id="ARBA00022777"/>
    </source>
</evidence>
<dbReference type="InterPro" id="IPR002139">
    <property type="entry name" value="Ribo/fructo_kinase"/>
</dbReference>
<accession>A0A9X3WQ41</accession>
<dbReference type="PROSITE" id="PS00583">
    <property type="entry name" value="PFKB_KINASES_1"/>
    <property type="match status" value="1"/>
</dbReference>
<dbReference type="InterPro" id="IPR029056">
    <property type="entry name" value="Ribokinase-like"/>
</dbReference>
<reference evidence="5" key="1">
    <citation type="submission" date="2022-06" db="EMBL/GenBank/DDBJ databases">
        <title>Aquibacillus sp. a new bacterium isolated from soil saline samples.</title>
        <authorList>
            <person name="Galisteo C."/>
            <person name="De La Haba R."/>
            <person name="Sanchez-Porro C."/>
            <person name="Ventosa A."/>
        </authorList>
    </citation>
    <scope>NUCLEOTIDE SEQUENCE</scope>
    <source>
        <strain evidence="5">JCM 12387</strain>
    </source>
</reference>
<gene>
    <name evidence="5" type="ORF">NC661_14235</name>
</gene>
<dbReference type="InterPro" id="IPR002173">
    <property type="entry name" value="Carboh/pur_kinase_PfkB_CS"/>
</dbReference>
<keyword evidence="3 5" id="KW-0418">Kinase</keyword>
<dbReference type="Pfam" id="PF00294">
    <property type="entry name" value="PfkB"/>
    <property type="match status" value="1"/>
</dbReference>
<proteinExistence type="inferred from homology"/>
<dbReference type="PANTHER" id="PTHR43085:SF57">
    <property type="entry name" value="CARBOHYDRATE KINASE PFKB DOMAIN-CONTAINING PROTEIN"/>
    <property type="match status" value="1"/>
</dbReference>
<dbReference type="InterPro" id="IPR011611">
    <property type="entry name" value="PfkB_dom"/>
</dbReference>
<keyword evidence="6" id="KW-1185">Reference proteome</keyword>
<name>A0A9X3WQ41_9BACI</name>
<evidence type="ECO:0000313" key="6">
    <source>
        <dbReference type="Proteomes" id="UP001145072"/>
    </source>
</evidence>
<evidence type="ECO:0000259" key="4">
    <source>
        <dbReference type="Pfam" id="PF00294"/>
    </source>
</evidence>
<dbReference type="AlphaFoldDB" id="A0A9X3WQ41"/>
<dbReference type="InterPro" id="IPR050306">
    <property type="entry name" value="PfkB_Carbo_kinase"/>
</dbReference>
<dbReference type="SUPFAM" id="SSF53613">
    <property type="entry name" value="Ribokinase-like"/>
    <property type="match status" value="1"/>
</dbReference>
<comment type="caution">
    <text evidence="5">The sequence shown here is derived from an EMBL/GenBank/DDBJ whole genome shotgun (WGS) entry which is preliminary data.</text>
</comment>
<dbReference type="GO" id="GO:0006000">
    <property type="term" value="P:fructose metabolic process"/>
    <property type="evidence" value="ECO:0007669"/>
    <property type="project" value="UniProtKB-ARBA"/>
</dbReference>
<feature type="domain" description="Carbohydrate kinase PfkB" evidence="4">
    <location>
        <begin position="16"/>
        <end position="308"/>
    </location>
</feature>